<comment type="similarity">
    <text evidence="1">Belongs to the peptidase S33 family.</text>
</comment>
<evidence type="ECO:0000313" key="6">
    <source>
        <dbReference type="EMBL" id="TVY12522.1"/>
    </source>
</evidence>
<dbReference type="Gene3D" id="3.40.50.1820">
    <property type="entry name" value="alpha/beta hydrolase"/>
    <property type="match status" value="1"/>
</dbReference>
<keyword evidence="7" id="KW-1185">Reference proteome</keyword>
<dbReference type="PANTHER" id="PTHR21661">
    <property type="entry name" value="EPOXIDE HYDROLASE 1-RELATED"/>
    <property type="match status" value="1"/>
</dbReference>
<feature type="active site" description="Nucleophile" evidence="4">
    <location>
        <position position="198"/>
    </location>
</feature>
<sequence>MAPQITPFKISIPDSALTSVKAKLSATTFPEEVDFSDDWKYGTILSDMKRLIKYWRDDFDWRAQEKKLNDTLPQFTTKVDVDGFGELEMHFVHKKSPKADSIPLLFCHGWPGSFIEVLKILPLLVENPDGPTFHVVAPSLPNFGFSQGVKQPGFGRSQYAEAIHKVMLNLGYDKYGKSSQFHFPAHPTNNLAVTQGGDWGFSITRLIGANYPTHCLASHINFVQIRAQTFASLLSTNTPLTPQEQAGIQRTQWFQQQGYGYNALQSSKPSTIGFALRDSPLALLSWIYEKLHDWTDAYPWTDDEVLAWISIYQFSRAGPEASARIYYEATHTNVEEEEAKLYGYNGAVKLGLSCFPQDLCVPPSTYGAGLGDLVFERRHADGGHFAAYERPELLVGDLREMFGDKGGAADVKGKVTV</sequence>
<reference evidence="6 7" key="1">
    <citation type="submission" date="2018-05" db="EMBL/GenBank/DDBJ databases">
        <title>Whole genome sequencing for identification of molecular markers to develop diagnostic detection tools for the regulated plant pathogen Lachnellula willkommii.</title>
        <authorList>
            <person name="Giroux E."/>
            <person name="Bilodeau G."/>
        </authorList>
    </citation>
    <scope>NUCLEOTIDE SEQUENCE [LARGE SCALE GENOMIC DNA]</scope>
    <source>
        <strain evidence="6 7">CBS 203.66</strain>
    </source>
</reference>
<comment type="caution">
    <text evidence="6">The sequence shown here is derived from an EMBL/GenBank/DDBJ whole genome shotgun (WGS) entry which is preliminary data.</text>
</comment>
<dbReference type="AlphaFoldDB" id="A0A8T9B218"/>
<dbReference type="InterPro" id="IPR000639">
    <property type="entry name" value="Epox_hydrolase-like"/>
</dbReference>
<evidence type="ECO:0000256" key="1">
    <source>
        <dbReference type="ARBA" id="ARBA00010088"/>
    </source>
</evidence>
<evidence type="ECO:0000259" key="5">
    <source>
        <dbReference type="Pfam" id="PF06441"/>
    </source>
</evidence>
<protein>
    <submittedName>
        <fullName evidence="6">Putative epoxide hydrolase</fullName>
    </submittedName>
</protein>
<dbReference type="PRINTS" id="PR00412">
    <property type="entry name" value="EPOXHYDRLASE"/>
</dbReference>
<evidence type="ECO:0000256" key="2">
    <source>
        <dbReference type="ARBA" id="ARBA00022797"/>
    </source>
</evidence>
<evidence type="ECO:0000313" key="7">
    <source>
        <dbReference type="Proteomes" id="UP000469559"/>
    </source>
</evidence>
<feature type="domain" description="Epoxide hydrolase N-terminal" evidence="5">
    <location>
        <begin position="5"/>
        <end position="117"/>
    </location>
</feature>
<dbReference type="InterPro" id="IPR016292">
    <property type="entry name" value="Epoxide_hydrolase"/>
</dbReference>
<evidence type="ECO:0000256" key="3">
    <source>
        <dbReference type="ARBA" id="ARBA00022801"/>
    </source>
</evidence>
<dbReference type="PIRSF" id="PIRSF001112">
    <property type="entry name" value="Epoxide_hydrolase"/>
    <property type="match status" value="1"/>
</dbReference>
<organism evidence="6 7">
    <name type="scientific">Lachnellula arida</name>
    <dbReference type="NCBI Taxonomy" id="1316785"/>
    <lineage>
        <taxon>Eukaryota</taxon>
        <taxon>Fungi</taxon>
        <taxon>Dikarya</taxon>
        <taxon>Ascomycota</taxon>
        <taxon>Pezizomycotina</taxon>
        <taxon>Leotiomycetes</taxon>
        <taxon>Helotiales</taxon>
        <taxon>Lachnaceae</taxon>
        <taxon>Lachnellula</taxon>
    </lineage>
</organism>
<feature type="active site" description="Proton donor" evidence="4">
    <location>
        <position position="326"/>
    </location>
</feature>
<keyword evidence="3 6" id="KW-0378">Hydrolase</keyword>
<accession>A0A8T9B218</accession>
<proteinExistence type="inferred from homology"/>
<evidence type="ECO:0000256" key="4">
    <source>
        <dbReference type="PIRSR" id="PIRSR001112-1"/>
    </source>
</evidence>
<keyword evidence="2" id="KW-0058">Aromatic hydrocarbons catabolism</keyword>
<dbReference type="OrthoDB" id="7130006at2759"/>
<dbReference type="SUPFAM" id="SSF53474">
    <property type="entry name" value="alpha/beta-Hydrolases"/>
    <property type="match status" value="1"/>
</dbReference>
<name>A0A8T9B218_9HELO</name>
<dbReference type="InterPro" id="IPR029058">
    <property type="entry name" value="AB_hydrolase_fold"/>
</dbReference>
<feature type="active site" description="Proton acceptor" evidence="4">
    <location>
        <position position="384"/>
    </location>
</feature>
<dbReference type="EMBL" id="QGMF01001829">
    <property type="protein sequence ID" value="TVY12522.1"/>
    <property type="molecule type" value="Genomic_DNA"/>
</dbReference>
<dbReference type="PANTHER" id="PTHR21661:SF35">
    <property type="entry name" value="EPOXIDE HYDROLASE"/>
    <property type="match status" value="1"/>
</dbReference>
<gene>
    <name evidence="6" type="ORF">LARI1_G009543</name>
</gene>
<dbReference type="Pfam" id="PF06441">
    <property type="entry name" value="EHN"/>
    <property type="match status" value="1"/>
</dbReference>
<dbReference type="GO" id="GO:0004301">
    <property type="term" value="F:epoxide hydrolase activity"/>
    <property type="evidence" value="ECO:0007669"/>
    <property type="project" value="TreeGrafter"/>
</dbReference>
<dbReference type="InterPro" id="IPR010497">
    <property type="entry name" value="Epoxide_hydro_N"/>
</dbReference>
<dbReference type="GO" id="GO:0097176">
    <property type="term" value="P:epoxide metabolic process"/>
    <property type="evidence" value="ECO:0007669"/>
    <property type="project" value="TreeGrafter"/>
</dbReference>
<dbReference type="Proteomes" id="UP000469559">
    <property type="component" value="Unassembled WGS sequence"/>
</dbReference>